<accession>A0A2S0UHL6</accession>
<dbReference type="Pfam" id="PF01555">
    <property type="entry name" value="N6_N4_Mtase"/>
    <property type="match status" value="1"/>
</dbReference>
<dbReference type="Proteomes" id="UP000244496">
    <property type="component" value="Chromosome"/>
</dbReference>
<dbReference type="InterPro" id="IPR002052">
    <property type="entry name" value="DNA_methylase_N6_adenine_CS"/>
</dbReference>
<dbReference type="REBASE" id="249909">
    <property type="entry name" value="M.Gsp69ORF1275P"/>
</dbReference>
<dbReference type="AlphaFoldDB" id="A0A2S0UHL6"/>
<evidence type="ECO:0000259" key="6">
    <source>
        <dbReference type="Pfam" id="PF01555"/>
    </source>
</evidence>
<dbReference type="GO" id="GO:0032259">
    <property type="term" value="P:methylation"/>
    <property type="evidence" value="ECO:0007669"/>
    <property type="project" value="UniProtKB-KW"/>
</dbReference>
<evidence type="ECO:0000256" key="1">
    <source>
        <dbReference type="ARBA" id="ARBA00006594"/>
    </source>
</evidence>
<name>A0A2S0UHL6_9RHOB</name>
<evidence type="ECO:0000256" key="2">
    <source>
        <dbReference type="ARBA" id="ARBA00011900"/>
    </source>
</evidence>
<dbReference type="EC" id="2.1.1.72" evidence="2"/>
<comment type="similarity">
    <text evidence="1">Belongs to the N(4)/N(6)-methyltransferase family.</text>
</comment>
<protein>
    <recommendedName>
        <fullName evidence="2">site-specific DNA-methyltransferase (adenine-specific)</fullName>
        <ecNumber evidence="2">2.1.1.72</ecNumber>
    </recommendedName>
</protein>
<keyword evidence="3" id="KW-0489">Methyltransferase</keyword>
<dbReference type="KEGG" id="geh:HYN69_01280"/>
<proteinExistence type="inferred from homology"/>
<evidence type="ECO:0000256" key="4">
    <source>
        <dbReference type="ARBA" id="ARBA00022679"/>
    </source>
</evidence>
<dbReference type="InterPro" id="IPR002941">
    <property type="entry name" value="DNA_methylase_N4/N6"/>
</dbReference>
<feature type="domain" description="DNA methylase N-4/N-6" evidence="6">
    <location>
        <begin position="32"/>
        <end position="194"/>
    </location>
</feature>
<keyword evidence="4" id="KW-0808">Transferase</keyword>
<dbReference type="GO" id="GO:0008170">
    <property type="term" value="F:N-methyltransferase activity"/>
    <property type="evidence" value="ECO:0007669"/>
    <property type="project" value="InterPro"/>
</dbReference>
<evidence type="ECO:0000313" key="7">
    <source>
        <dbReference type="EMBL" id="AWB47317.1"/>
    </source>
</evidence>
<sequence>MSAPERPLLGANHLYYGDNLRVLRDSIQTESVDLIYLDPPFNSNAGYNILFKGPEGSTSAAQIEAFDDTWHWNDSAEEAFGDVMRSGNAAASTMLRAIRSFLGDNDMMAYLAMMAVRLIELHRVLKPTGSLYLHCDPTASHYLKILLDAVFGAENYVNEISWHRTTAKADYKQGAKHFPRVRDVILRFKKAGKGQIIFQSAVHRL</sequence>
<evidence type="ECO:0000313" key="8">
    <source>
        <dbReference type="Proteomes" id="UP000244496"/>
    </source>
</evidence>
<dbReference type="SUPFAM" id="SSF53335">
    <property type="entry name" value="S-adenosyl-L-methionine-dependent methyltransferases"/>
    <property type="match status" value="1"/>
</dbReference>
<dbReference type="OrthoDB" id="9816043at2"/>
<dbReference type="EMBL" id="CP028918">
    <property type="protein sequence ID" value="AWB47317.1"/>
    <property type="molecule type" value="Genomic_DNA"/>
</dbReference>
<comment type="catalytic activity">
    <reaction evidence="5">
        <text>a 2'-deoxyadenosine in DNA + S-adenosyl-L-methionine = an N(6)-methyl-2'-deoxyadenosine in DNA + S-adenosyl-L-homocysteine + H(+)</text>
        <dbReference type="Rhea" id="RHEA:15197"/>
        <dbReference type="Rhea" id="RHEA-COMP:12418"/>
        <dbReference type="Rhea" id="RHEA-COMP:12419"/>
        <dbReference type="ChEBI" id="CHEBI:15378"/>
        <dbReference type="ChEBI" id="CHEBI:57856"/>
        <dbReference type="ChEBI" id="CHEBI:59789"/>
        <dbReference type="ChEBI" id="CHEBI:90615"/>
        <dbReference type="ChEBI" id="CHEBI:90616"/>
        <dbReference type="EC" id="2.1.1.72"/>
    </reaction>
</comment>
<evidence type="ECO:0000256" key="5">
    <source>
        <dbReference type="ARBA" id="ARBA00047942"/>
    </source>
</evidence>
<dbReference type="GO" id="GO:0009007">
    <property type="term" value="F:site-specific DNA-methyltransferase (adenine-specific) activity"/>
    <property type="evidence" value="ECO:0007669"/>
    <property type="project" value="UniProtKB-EC"/>
</dbReference>
<keyword evidence="8" id="KW-1185">Reference proteome</keyword>
<gene>
    <name evidence="7" type="ORF">HYN69_01280</name>
</gene>
<dbReference type="PROSITE" id="PS00092">
    <property type="entry name" value="N6_MTASE"/>
    <property type="match status" value="1"/>
</dbReference>
<organism evidence="7 8">
    <name type="scientific">Paragemmobacter aquarius</name>
    <dbReference type="NCBI Taxonomy" id="2169400"/>
    <lineage>
        <taxon>Bacteria</taxon>
        <taxon>Pseudomonadati</taxon>
        <taxon>Pseudomonadota</taxon>
        <taxon>Alphaproteobacteria</taxon>
        <taxon>Rhodobacterales</taxon>
        <taxon>Paracoccaceae</taxon>
        <taxon>Paragemmobacter</taxon>
    </lineage>
</organism>
<reference evidence="7 8" key="1">
    <citation type="submission" date="2018-04" db="EMBL/GenBank/DDBJ databases">
        <title>Genome sequencing of Gemmobacter.</title>
        <authorList>
            <person name="Yi H."/>
            <person name="Baek M.-G."/>
        </authorList>
    </citation>
    <scope>NUCLEOTIDE SEQUENCE [LARGE SCALE GENOMIC DNA]</scope>
    <source>
        <strain evidence="7 8">HYN0069</strain>
    </source>
</reference>
<dbReference type="Gene3D" id="3.40.50.150">
    <property type="entry name" value="Vaccinia Virus protein VP39"/>
    <property type="match status" value="1"/>
</dbReference>
<dbReference type="InterPro" id="IPR029063">
    <property type="entry name" value="SAM-dependent_MTases_sf"/>
</dbReference>
<evidence type="ECO:0000256" key="3">
    <source>
        <dbReference type="ARBA" id="ARBA00022603"/>
    </source>
</evidence>
<dbReference type="GO" id="GO:0003677">
    <property type="term" value="F:DNA binding"/>
    <property type="evidence" value="ECO:0007669"/>
    <property type="project" value="InterPro"/>
</dbReference>